<dbReference type="RefSeq" id="WP_265786707.1">
    <property type="nucleotide sequence ID" value="NZ_BAABRS010000001.1"/>
</dbReference>
<accession>A0ABT3PUD7</accession>
<dbReference type="SUPFAM" id="SSF51445">
    <property type="entry name" value="(Trans)glycosidases"/>
    <property type="match status" value="1"/>
</dbReference>
<evidence type="ECO:0000313" key="3">
    <source>
        <dbReference type="Proteomes" id="UP001207337"/>
    </source>
</evidence>
<organism evidence="2 3">
    <name type="scientific">Fodinibius salicampi</name>
    <dbReference type="NCBI Taxonomy" id="1920655"/>
    <lineage>
        <taxon>Bacteria</taxon>
        <taxon>Pseudomonadati</taxon>
        <taxon>Balneolota</taxon>
        <taxon>Balneolia</taxon>
        <taxon>Balneolales</taxon>
        <taxon>Balneolaceae</taxon>
        <taxon>Fodinibius</taxon>
    </lineage>
</organism>
<dbReference type="GO" id="GO:0016787">
    <property type="term" value="F:hydrolase activity"/>
    <property type="evidence" value="ECO:0007669"/>
    <property type="project" value="UniProtKB-KW"/>
</dbReference>
<evidence type="ECO:0000313" key="2">
    <source>
        <dbReference type="EMBL" id="MCW9711468.1"/>
    </source>
</evidence>
<reference evidence="2 3" key="1">
    <citation type="submission" date="2021-11" db="EMBL/GenBank/DDBJ databases">
        <title>Aliifidinibius sp. nov., a new bacterium isolated from saline soil.</title>
        <authorList>
            <person name="Galisteo C."/>
            <person name="De La Haba R."/>
            <person name="Sanchez-Porro C."/>
            <person name="Ventosa A."/>
        </authorList>
    </citation>
    <scope>NUCLEOTIDE SEQUENCE [LARGE SCALE GENOMIC DNA]</scope>
    <source>
        <strain evidence="2 3">KACC 190600</strain>
    </source>
</reference>
<sequence>MREDRVLQELITELDSLLSEKSRRISDGDTDYYKELHRLFATREKTLKDDSNPRLDEISAEQQRFYNDYGLSFNWSYLNNIEQGIFTGGDIFYNKRLTTGLKWDILGNGLLDNRSRAAELEVEKEIAEKQLMQSNAEDKYKVLYKKILYLFTKSKSAYINEYLDVVSVNLELLHRLHYKDLLSWQEVLRLSSLKAQLEHKLDTYRAVEKQLVEAEGIEILSKSTPEVTNLAVPDLDIELFLNSVRNFHEDIQLSDDKLDKLDYSFLSDISFSVSAQYNIYDNLYDRPENEAVGGREYFSTTFNISFPLPINMGSKKKLAEARKRRIVQDQKEKRRNISDEITDHFLEYQQQKQRYLELYETYLMREEEIKSQQALRKIGSPDFSIRKLSNAMIDRYGAVLDLIEAKQQLYLKLVNIDSYLPNEGIEQFISGSQIENYEPKAKRKADQLYIWSSSFAEINNQKLLHYLKREGFSHLFLSVGPDTSLYRKAKAFNQLASRQGITAEMLIGNNHLVNHENRANEFLQLANRAERLQFEGIHLDVEPHTFDDWDSNREMYLRSYVNMLEAVRASLEDTSLKLSISIPHFYDSIISDLVQYADTIVVMAYETTDIKDLLDRTEVERKILMDRLAIALRPTDFSNRRELNNFVREIVSQTKFQTFVLHDYDALKELEVK</sequence>
<dbReference type="Proteomes" id="UP001207337">
    <property type="component" value="Unassembled WGS sequence"/>
</dbReference>
<dbReference type="Gene3D" id="3.20.20.80">
    <property type="entry name" value="Glycosidases"/>
    <property type="match status" value="1"/>
</dbReference>
<dbReference type="SUPFAM" id="SSF56954">
    <property type="entry name" value="Outer membrane efflux proteins (OEP)"/>
    <property type="match status" value="1"/>
</dbReference>
<evidence type="ECO:0000256" key="1">
    <source>
        <dbReference type="SAM" id="Coils"/>
    </source>
</evidence>
<gene>
    <name evidence="2" type="ORF">LQ318_01010</name>
</gene>
<keyword evidence="2" id="KW-0378">Hydrolase</keyword>
<dbReference type="Gene3D" id="1.20.1600.10">
    <property type="entry name" value="Outer membrane efflux proteins (OEP)"/>
    <property type="match status" value="1"/>
</dbReference>
<feature type="coiled-coil region" evidence="1">
    <location>
        <begin position="110"/>
        <end position="137"/>
    </location>
</feature>
<name>A0ABT3PUD7_9BACT</name>
<dbReference type="InterPro" id="IPR017853">
    <property type="entry name" value="GH"/>
</dbReference>
<protein>
    <submittedName>
        <fullName evidence="2">Glycoside hydrolase family 18 protein</fullName>
    </submittedName>
</protein>
<comment type="caution">
    <text evidence="2">The sequence shown here is derived from an EMBL/GenBank/DDBJ whole genome shotgun (WGS) entry which is preliminary data.</text>
</comment>
<keyword evidence="3" id="KW-1185">Reference proteome</keyword>
<keyword evidence="1" id="KW-0175">Coiled coil</keyword>
<proteinExistence type="predicted"/>
<dbReference type="EMBL" id="JAJNDC010000001">
    <property type="protein sequence ID" value="MCW9711468.1"/>
    <property type="molecule type" value="Genomic_DNA"/>
</dbReference>